<dbReference type="Pfam" id="PF00561">
    <property type="entry name" value="Abhydrolase_1"/>
    <property type="match status" value="1"/>
</dbReference>
<feature type="compositionally biased region" description="Polar residues" evidence="1">
    <location>
        <begin position="26"/>
        <end position="35"/>
    </location>
</feature>
<feature type="compositionally biased region" description="Low complexity" evidence="1">
    <location>
        <begin position="277"/>
        <end position="287"/>
    </location>
</feature>
<feature type="compositionally biased region" description="Low complexity" evidence="1">
    <location>
        <begin position="427"/>
        <end position="436"/>
    </location>
</feature>
<dbReference type="PANTHER" id="PTHR43433">
    <property type="entry name" value="HYDROLASE, ALPHA/BETA FOLD FAMILY PROTEIN"/>
    <property type="match status" value="1"/>
</dbReference>
<feature type="compositionally biased region" description="Polar residues" evidence="1">
    <location>
        <begin position="479"/>
        <end position="489"/>
    </location>
</feature>
<feature type="region of interest" description="Disordered" evidence="1">
    <location>
        <begin position="117"/>
        <end position="508"/>
    </location>
</feature>
<dbReference type="SUPFAM" id="SSF53474">
    <property type="entry name" value="alpha/beta-Hydrolases"/>
    <property type="match status" value="2"/>
</dbReference>
<feature type="region of interest" description="Disordered" evidence="1">
    <location>
        <begin position="1446"/>
        <end position="1472"/>
    </location>
</feature>
<dbReference type="PANTHER" id="PTHR43433:SF10">
    <property type="entry name" value="AB HYDROLASE-1 DOMAIN-CONTAINING PROTEIN"/>
    <property type="match status" value="1"/>
</dbReference>
<feature type="region of interest" description="Disordered" evidence="1">
    <location>
        <begin position="697"/>
        <end position="766"/>
    </location>
</feature>
<dbReference type="InterPro" id="IPR002109">
    <property type="entry name" value="Glutaredoxin"/>
</dbReference>
<dbReference type="SUPFAM" id="SSF52833">
    <property type="entry name" value="Thioredoxin-like"/>
    <property type="match status" value="1"/>
</dbReference>
<feature type="compositionally biased region" description="Basic and acidic residues" evidence="1">
    <location>
        <begin position="1107"/>
        <end position="1117"/>
    </location>
</feature>
<dbReference type="InterPro" id="IPR029058">
    <property type="entry name" value="AB_hydrolase_fold"/>
</dbReference>
<keyword evidence="2" id="KW-1133">Transmembrane helix</keyword>
<dbReference type="GO" id="GO:0016491">
    <property type="term" value="F:oxidoreductase activity"/>
    <property type="evidence" value="ECO:0007669"/>
    <property type="project" value="UniProtKB-ARBA"/>
</dbReference>
<evidence type="ECO:0000313" key="6">
    <source>
        <dbReference type="Proteomes" id="UP000566819"/>
    </source>
</evidence>
<feature type="transmembrane region" description="Helical" evidence="2">
    <location>
        <begin position="984"/>
        <end position="1003"/>
    </location>
</feature>
<feature type="compositionally biased region" description="Polar residues" evidence="1">
    <location>
        <begin position="741"/>
        <end position="753"/>
    </location>
</feature>
<gene>
    <name evidence="5" type="ORF">G7Y89_g2118</name>
</gene>
<feature type="compositionally biased region" description="Pro residues" evidence="1">
    <location>
        <begin position="1"/>
        <end position="11"/>
    </location>
</feature>
<feature type="compositionally biased region" description="Low complexity" evidence="1">
    <location>
        <begin position="697"/>
        <end position="707"/>
    </location>
</feature>
<comment type="caution">
    <text evidence="5">The sequence shown here is derived from an EMBL/GenBank/DDBJ whole genome shotgun (WGS) entry which is preliminary data.</text>
</comment>
<feature type="compositionally biased region" description="Low complexity" evidence="1">
    <location>
        <begin position="328"/>
        <end position="337"/>
    </location>
</feature>
<dbReference type="Pfam" id="PF00462">
    <property type="entry name" value="Glutaredoxin"/>
    <property type="match status" value="1"/>
</dbReference>
<feature type="compositionally biased region" description="Low complexity" evidence="1">
    <location>
        <begin position="160"/>
        <end position="171"/>
    </location>
</feature>
<dbReference type="OrthoDB" id="435520at2759"/>
<reference evidence="5 6" key="1">
    <citation type="submission" date="2020-03" db="EMBL/GenBank/DDBJ databases">
        <title>Draft Genome Sequence of Cudoniella acicularis.</title>
        <authorList>
            <person name="Buettner E."/>
            <person name="Kellner H."/>
        </authorList>
    </citation>
    <scope>NUCLEOTIDE SEQUENCE [LARGE SCALE GENOMIC DNA]</scope>
    <source>
        <strain evidence="5 6">DSM 108380</strain>
    </source>
</reference>
<protein>
    <recommendedName>
        <fullName evidence="7">Glutaredoxin domain-containing protein</fullName>
    </recommendedName>
</protein>
<feature type="domain" description="AB hydrolase-1" evidence="4">
    <location>
        <begin position="574"/>
        <end position="655"/>
    </location>
</feature>
<dbReference type="CDD" id="cd03419">
    <property type="entry name" value="GRX_GRXh_1_2_like"/>
    <property type="match status" value="1"/>
</dbReference>
<feature type="compositionally biased region" description="Basic and acidic residues" evidence="1">
    <location>
        <begin position="350"/>
        <end position="367"/>
    </location>
</feature>
<sequence>MDVNSTPPPVPNRIRPYGHGRRKSLQGPSTPTNRVHVQPASPEVISSLITSLSIISSPANQLFENSGGNNSLTVSPAPTVATFGQLAAQNGSRSSGGSFGIDYGAYDQPSLRQLIEEESLDELAASPPVIRTAKPPSGFSPLTSPRAIREPSPLKTFLRGSSRPSSKSSSGSKDKDDASSIGAVSIEPGVVPSPELRRKSSSDSWGKKQARNQRGLMYMSSKERLRQTEQERKRGSGGVGSGSSKGATSDRLPIPEFNSDTFMAETAIGEESEEASPTKQSSSPTKSIMTPPFGNSSQGGIGSGRFIPNRDSSLRKPAAAAAKKRSSQRSSRQSTKQRTGEDGDDTIAEQNEKPQGHRRERSRRENQHLPSEGTSKMMEPLDSLDMPRPAKATTLASRQVLDSAKVGEYVVVEDVEEGAPSPAVAQRSSRQSSSRSNSKRRSGKGVPEPLETPKRNGSRLKRLSAPLSPKATEKDAHQRASSTPMTRVTSPEPARNPQIHVDDRPNSADSIDDAVEAYLCSPRLSQKIRHPQTGRTISFSEVGDSEGFAVFCCVGMGLTRYITAFYDELALTLKLRLITPDRPGVGDSEPYNDGTATPLSWPDDVYAICQALKITKFSILAHSAGAIYALATALRMPQHIRGRIHLLAPWIPPSQMSVFSGQSSSPPTNSIPTSQRILRALPTPILKAANSSFMSATSSSITSSLPKSQRRGKRKSTGRDTPAPSGRSTVTPGPDKENHGRNSTIYPDPSEQSALEKAANDPNDPNNEAAILAAAASTLADKERQMTYDTRLTHAIWDLATSGANPAVDLLVCLERRHTIGFRYVDITRAVVIHHGSKDTRVPVENVRWLGKTMKRCEVRVLEGEGHGLMASAAVMGGVLMEIAREWEDWMKVTGASNGGKPDNGRRTLRERASVGAFRQETTSTRLPFSFPLAHLSQSRRDRPTSKKALSLYWQLERACSKCPAIQTTPYFKRSARMPSTRRIKVFGLLVFLFVITVLFYTASLRQTRPQDSRTVGDFYAKTVNALDKKPAEGNSKAATSEDEEVAKAMAQRLQEAAKLAKDKANAKAPKPDAPSSIVGVGSAAEGAREERGVAGRKKFASGEVQEPVKEETKEEHDAEVELNSILKKSPIIIFSKSYCPYSRKAKGILLEKYIIDPAPFVVELDKHPLGPHIQASLAILTGRRTVPNILINGVSIGGGDDIAELDVRRQLIEKVKDIGGKKIVDMQERPIESEESHDHFSQRHRGTWDGHLDEERSYKRLSLQMSLLCGVVPVQGGIIIPTSPYLPMQYDYNAWVPSQSYYAFAEASGYLKGYAAGSSAVSQSTFQCLVSKDTFTLQNASGVIYASQRPPQQLQQKKVNGLRMISGNNADEAPYFTPQNITTEEDLVQFLQETFPLFTPNDIAKILLYYPSSDAPDDPNFVRAFMTIRGNFIMQNNPSISTSIATGSSYSSSNTTSSTNETSANLTADNNPITNWPPYSNANPYMINLNETGGTEIAAPVSSFEGETINATSYVGPGLVNDFSLKDAWNLGGEKGGEV</sequence>
<dbReference type="InterPro" id="IPR000073">
    <property type="entry name" value="AB_hydrolase_1"/>
</dbReference>
<keyword evidence="6" id="KW-1185">Reference proteome</keyword>
<dbReference type="PROSITE" id="PS51354">
    <property type="entry name" value="GLUTAREDOXIN_2"/>
    <property type="match status" value="1"/>
</dbReference>
<feature type="compositionally biased region" description="Basic and acidic residues" evidence="1">
    <location>
        <begin position="221"/>
        <end position="234"/>
    </location>
</feature>
<keyword evidence="2" id="KW-0472">Membrane</keyword>
<feature type="region of interest" description="Disordered" evidence="1">
    <location>
        <begin position="1"/>
        <end position="38"/>
    </location>
</feature>
<evidence type="ECO:0000256" key="2">
    <source>
        <dbReference type="SAM" id="Phobius"/>
    </source>
</evidence>
<evidence type="ECO:0000256" key="1">
    <source>
        <dbReference type="SAM" id="MobiDB-lite"/>
    </source>
</evidence>
<keyword evidence="2" id="KW-0812">Transmembrane</keyword>
<dbReference type="InterPro" id="IPR036249">
    <property type="entry name" value="Thioredoxin-like_sf"/>
</dbReference>
<feature type="domain" description="Glutaredoxin" evidence="3">
    <location>
        <begin position="1132"/>
        <end position="1197"/>
    </location>
</feature>
<evidence type="ECO:0008006" key="7">
    <source>
        <dbReference type="Google" id="ProtNLM"/>
    </source>
</evidence>
<evidence type="ECO:0000259" key="3">
    <source>
        <dbReference type="Pfam" id="PF00462"/>
    </source>
</evidence>
<dbReference type="Gene3D" id="3.40.50.1820">
    <property type="entry name" value="alpha/beta hydrolase"/>
    <property type="match status" value="2"/>
</dbReference>
<dbReference type="InterPro" id="IPR050471">
    <property type="entry name" value="AB_hydrolase"/>
</dbReference>
<evidence type="ECO:0000259" key="4">
    <source>
        <dbReference type="Pfam" id="PF00561"/>
    </source>
</evidence>
<accession>A0A8H4RVX1</accession>
<feature type="region of interest" description="Disordered" evidence="1">
    <location>
        <begin position="1064"/>
        <end position="1117"/>
    </location>
</feature>
<dbReference type="InterPro" id="IPR014025">
    <property type="entry name" value="Glutaredoxin_subgr"/>
</dbReference>
<feature type="compositionally biased region" description="Low complexity" evidence="1">
    <location>
        <begin position="1446"/>
        <end position="1469"/>
    </location>
</feature>
<organism evidence="5 6">
    <name type="scientific">Cudoniella acicularis</name>
    <dbReference type="NCBI Taxonomy" id="354080"/>
    <lineage>
        <taxon>Eukaryota</taxon>
        <taxon>Fungi</taxon>
        <taxon>Dikarya</taxon>
        <taxon>Ascomycota</taxon>
        <taxon>Pezizomycotina</taxon>
        <taxon>Leotiomycetes</taxon>
        <taxon>Helotiales</taxon>
        <taxon>Tricladiaceae</taxon>
        <taxon>Cudoniella</taxon>
    </lineage>
</organism>
<dbReference type="EMBL" id="JAAMPI010000090">
    <property type="protein sequence ID" value="KAF4635964.1"/>
    <property type="molecule type" value="Genomic_DNA"/>
</dbReference>
<dbReference type="Gene3D" id="3.40.30.10">
    <property type="entry name" value="Glutaredoxin"/>
    <property type="match status" value="1"/>
</dbReference>
<name>A0A8H4RVX1_9HELO</name>
<proteinExistence type="predicted"/>
<dbReference type="Proteomes" id="UP000566819">
    <property type="component" value="Unassembled WGS sequence"/>
</dbReference>
<dbReference type="PRINTS" id="PR00160">
    <property type="entry name" value="GLUTAREDOXIN"/>
</dbReference>
<evidence type="ECO:0000313" key="5">
    <source>
        <dbReference type="EMBL" id="KAF4635964.1"/>
    </source>
</evidence>